<feature type="region of interest" description="Disordered" evidence="1">
    <location>
        <begin position="134"/>
        <end position="159"/>
    </location>
</feature>
<protein>
    <submittedName>
        <fullName evidence="3">Uncharacterized protein</fullName>
    </submittedName>
</protein>
<reference evidence="3" key="1">
    <citation type="journal article" date="2014" name="Int. J. Syst. Evol. Microbiol.">
        <title>Complete genome sequence of Corynebacterium casei LMG S-19264T (=DSM 44701T), isolated from a smear-ripened cheese.</title>
        <authorList>
            <consortium name="US DOE Joint Genome Institute (JGI-PGF)"/>
            <person name="Walter F."/>
            <person name="Albersmeier A."/>
            <person name="Kalinowski J."/>
            <person name="Ruckert C."/>
        </authorList>
    </citation>
    <scope>NUCLEOTIDE SEQUENCE</scope>
    <source>
        <strain evidence="3">JCM 19831</strain>
    </source>
</reference>
<evidence type="ECO:0000313" key="3">
    <source>
        <dbReference type="EMBL" id="GGM10107.1"/>
    </source>
</evidence>
<reference evidence="3" key="2">
    <citation type="submission" date="2020-09" db="EMBL/GenBank/DDBJ databases">
        <authorList>
            <person name="Sun Q."/>
            <person name="Ohkuma M."/>
        </authorList>
    </citation>
    <scope>NUCLEOTIDE SEQUENCE</scope>
    <source>
        <strain evidence="3">JCM 19831</strain>
    </source>
</reference>
<proteinExistence type="predicted"/>
<dbReference type="AlphaFoldDB" id="A0A917T4H6"/>
<keyword evidence="2" id="KW-0472">Membrane</keyword>
<feature type="transmembrane region" description="Helical" evidence="2">
    <location>
        <begin position="107"/>
        <end position="131"/>
    </location>
</feature>
<keyword evidence="4" id="KW-1185">Reference proteome</keyword>
<gene>
    <name evidence="3" type="ORF">GCM10007977_009060</name>
</gene>
<accession>A0A917T4H6</accession>
<dbReference type="Proteomes" id="UP000642070">
    <property type="component" value="Unassembled WGS sequence"/>
</dbReference>
<evidence type="ECO:0000256" key="1">
    <source>
        <dbReference type="SAM" id="MobiDB-lite"/>
    </source>
</evidence>
<keyword evidence="2" id="KW-0812">Transmembrane</keyword>
<dbReference type="EMBL" id="BMPI01000004">
    <property type="protein sequence ID" value="GGM10107.1"/>
    <property type="molecule type" value="Genomic_DNA"/>
</dbReference>
<organism evidence="3 4">
    <name type="scientific">Dactylosporangium sucinum</name>
    <dbReference type="NCBI Taxonomy" id="1424081"/>
    <lineage>
        <taxon>Bacteria</taxon>
        <taxon>Bacillati</taxon>
        <taxon>Actinomycetota</taxon>
        <taxon>Actinomycetes</taxon>
        <taxon>Micromonosporales</taxon>
        <taxon>Micromonosporaceae</taxon>
        <taxon>Dactylosporangium</taxon>
    </lineage>
</organism>
<feature type="region of interest" description="Disordered" evidence="1">
    <location>
        <begin position="49"/>
        <end position="96"/>
    </location>
</feature>
<sequence>MQPCPTCGGMGIDANGYCTQCRTYRGVPQAPQPPTSGSPYSGAPYSGGAYAGYPSSDPSFPDQVSGPSYGQASGPGYPGPVSGPPSFPPATYGGQYGAPTPPKKNNFLVPVLALSGVLVLLVVAIVVVAALKGGDDKPTTPVAEPGKSTSAGPSGKASAKPSAVIDECLVGTWKTTSYTEQVSMDGVGDVPFSQTANGAELKFTADGKHTQTYANSTFKGTPTIQGTKVNVTLTINATVTADVHTAGGSISYTNLKSDGKGTVTAPDLNINQTEDFNPGDDPSKYSCSGDTLTMSTARIQASLKRTS</sequence>
<name>A0A917T4H6_9ACTN</name>
<feature type="compositionally biased region" description="Pro residues" evidence="1">
    <location>
        <begin position="77"/>
        <end position="88"/>
    </location>
</feature>
<comment type="caution">
    <text evidence="3">The sequence shown here is derived from an EMBL/GenBank/DDBJ whole genome shotgun (WGS) entry which is preliminary data.</text>
</comment>
<evidence type="ECO:0000313" key="4">
    <source>
        <dbReference type="Proteomes" id="UP000642070"/>
    </source>
</evidence>
<evidence type="ECO:0000256" key="2">
    <source>
        <dbReference type="SAM" id="Phobius"/>
    </source>
</evidence>
<keyword evidence="2" id="KW-1133">Transmembrane helix</keyword>